<feature type="transmembrane region" description="Helical" evidence="7">
    <location>
        <begin position="350"/>
        <end position="371"/>
    </location>
</feature>
<dbReference type="InterPro" id="IPR011701">
    <property type="entry name" value="MFS"/>
</dbReference>
<dbReference type="GO" id="GO:0000329">
    <property type="term" value="C:fungal-type vacuole membrane"/>
    <property type="evidence" value="ECO:0007669"/>
    <property type="project" value="TreeGrafter"/>
</dbReference>
<dbReference type="Proteomes" id="UP000019375">
    <property type="component" value="Unassembled WGS sequence"/>
</dbReference>
<protein>
    <submittedName>
        <fullName evidence="9">ZYBA0S03-04720g1_1</fullName>
    </submittedName>
</protein>
<organism evidence="9 10">
    <name type="scientific">Zygosaccharomyces bailii (strain CLIB 213 / ATCC 58445 / CBS 680 / BCRC 21525 / NBRC 1098 / NCYC 1416 / NRRL Y-2227)</name>
    <dbReference type="NCBI Taxonomy" id="1333698"/>
    <lineage>
        <taxon>Eukaryota</taxon>
        <taxon>Fungi</taxon>
        <taxon>Dikarya</taxon>
        <taxon>Ascomycota</taxon>
        <taxon>Saccharomycotina</taxon>
        <taxon>Saccharomycetes</taxon>
        <taxon>Saccharomycetales</taxon>
        <taxon>Saccharomycetaceae</taxon>
        <taxon>Zygosaccharomyces</taxon>
    </lineage>
</organism>
<keyword evidence="10" id="KW-1185">Reference proteome</keyword>
<feature type="domain" description="Major facilitator superfamily (MFS) profile" evidence="8">
    <location>
        <begin position="53"/>
        <end position="567"/>
    </location>
</feature>
<dbReference type="PROSITE" id="PS50850">
    <property type="entry name" value="MFS"/>
    <property type="match status" value="1"/>
</dbReference>
<dbReference type="InterPro" id="IPR036259">
    <property type="entry name" value="MFS_trans_sf"/>
</dbReference>
<comment type="subcellular location">
    <subcellularLocation>
        <location evidence="1">Endomembrane system</location>
        <topology evidence="1">Multi-pass membrane protein</topology>
    </subcellularLocation>
</comment>
<evidence type="ECO:0000256" key="6">
    <source>
        <dbReference type="ARBA" id="ARBA00023136"/>
    </source>
</evidence>
<proteinExistence type="inferred from homology"/>
<keyword evidence="3" id="KW-0813">Transport</keyword>
<feature type="transmembrane region" description="Helical" evidence="7">
    <location>
        <begin position="467"/>
        <end position="489"/>
    </location>
</feature>
<dbReference type="OrthoDB" id="10021397at2759"/>
<keyword evidence="5 7" id="KW-1133">Transmembrane helix</keyword>
<evidence type="ECO:0000256" key="4">
    <source>
        <dbReference type="ARBA" id="ARBA00022692"/>
    </source>
</evidence>
<feature type="transmembrane region" description="Helical" evidence="7">
    <location>
        <begin position="315"/>
        <end position="338"/>
    </location>
</feature>
<dbReference type="Pfam" id="PF07690">
    <property type="entry name" value="MFS_1"/>
    <property type="match status" value="1"/>
</dbReference>
<evidence type="ECO:0000313" key="9">
    <source>
        <dbReference type="EMBL" id="CDF88908.1"/>
    </source>
</evidence>
<dbReference type="PANTHER" id="PTHR23501">
    <property type="entry name" value="MAJOR FACILITATOR SUPERFAMILY"/>
    <property type="match status" value="1"/>
</dbReference>
<feature type="transmembrane region" description="Helical" evidence="7">
    <location>
        <begin position="242"/>
        <end position="261"/>
    </location>
</feature>
<feature type="transmembrane region" description="Helical" evidence="7">
    <location>
        <begin position="424"/>
        <end position="446"/>
    </location>
</feature>
<evidence type="ECO:0000259" key="8">
    <source>
        <dbReference type="PROSITE" id="PS50850"/>
    </source>
</evidence>
<dbReference type="InterPro" id="IPR020846">
    <property type="entry name" value="MFS_dom"/>
</dbReference>
<evidence type="ECO:0000256" key="3">
    <source>
        <dbReference type="ARBA" id="ARBA00022448"/>
    </source>
</evidence>
<sequence length="572" mass="63011">MREVQEGVQDIELESFIKSGVEATCRSLDDDSNHEEDEEDLEIDLRDSNFPWVLASLWNNSALAALDGTIVSTTVNDIASRFQQASMVTWVATAYLLTTTATQPLYGKVSDIIGRRRCLLFAESTFALRVLLCNFSKSIPQLAIARAICGVGGSGNSAMSNIMLSDILPLSERALYWSYGAILVAVFQGIGGPLGGVLLKLFGLHGLFIPQVPFCLGSLYLSYRHVQDYKQDSNGSWRKIDFGGSLCLLVGISSFILFFSANDGVTNLEDSSWPAYKKWSCGLLILSVLSFMMIEKYIAVESVIPISILQGTLGLMVFIQGFVAMVSYTCLFMVPLYLQLVWGVSVSSSGGYIMFIVLSSSLGSMVTSWIIKRVARPTRESTMFCSAGAIFYMSALSLAGYYLMRGAIYNSKPVYGNDTISREYNWALLFGITLLGACQGSQNVTIMLYNVAKVGRKEQASSTSVNLLFRSLGNVLSVSISFNVFTNYLKKTLGEVLRGKDDMLLMTLLRDNAYLRSEEMPPAQIMPILDAFQKALAKSFVPSEWCLILSFILSTMLFAVVWKRSTTPKFSG</sequence>
<dbReference type="GO" id="GO:0012505">
    <property type="term" value="C:endomembrane system"/>
    <property type="evidence" value="ECO:0007669"/>
    <property type="project" value="UniProtKB-SubCell"/>
</dbReference>
<evidence type="ECO:0000256" key="5">
    <source>
        <dbReference type="ARBA" id="ARBA00022989"/>
    </source>
</evidence>
<evidence type="ECO:0000256" key="7">
    <source>
        <dbReference type="SAM" id="Phobius"/>
    </source>
</evidence>
<keyword evidence="4 7" id="KW-0812">Transmembrane</keyword>
<dbReference type="Gene3D" id="1.20.1250.20">
    <property type="entry name" value="MFS general substrate transporter like domains"/>
    <property type="match status" value="1"/>
</dbReference>
<feature type="transmembrane region" description="Helical" evidence="7">
    <location>
        <begin position="174"/>
        <end position="191"/>
    </location>
</feature>
<feature type="transmembrane region" description="Helical" evidence="7">
    <location>
        <begin position="197"/>
        <end position="221"/>
    </location>
</feature>
<comment type="similarity">
    <text evidence="2">Belongs to the major facilitator superfamily.</text>
</comment>
<feature type="transmembrane region" description="Helical" evidence="7">
    <location>
        <begin position="276"/>
        <end position="294"/>
    </location>
</feature>
<gene>
    <name evidence="9" type="ORF">BN860_04720g</name>
</gene>
<evidence type="ECO:0000313" key="10">
    <source>
        <dbReference type="Proteomes" id="UP000019375"/>
    </source>
</evidence>
<dbReference type="EMBL" id="HG316456">
    <property type="protein sequence ID" value="CDF88908.1"/>
    <property type="molecule type" value="Genomic_DNA"/>
</dbReference>
<dbReference type="AlphaFoldDB" id="A0A8J2T6H3"/>
<reference evidence="10" key="1">
    <citation type="journal article" date="2013" name="Genome Announc.">
        <title>Genome sequence of the food spoilage yeast Zygosaccharomyces bailii CLIB 213(T).</title>
        <authorList>
            <person name="Galeote V."/>
            <person name="Bigey F."/>
            <person name="Devillers H."/>
            <person name="Neuveglise C."/>
            <person name="Dequin S."/>
        </authorList>
    </citation>
    <scope>NUCLEOTIDE SEQUENCE [LARGE SCALE GENOMIC DNA]</scope>
    <source>
        <strain evidence="10">CLIB 213 / ATCC 58445 / CBS 680 / CCRC 21525 / NBRC 1098 / NCYC 1416 / NRRL Y-2227</strain>
    </source>
</reference>
<evidence type="ECO:0000256" key="1">
    <source>
        <dbReference type="ARBA" id="ARBA00004127"/>
    </source>
</evidence>
<dbReference type="GO" id="GO:0015174">
    <property type="term" value="F:basic amino acid transmembrane transporter activity"/>
    <property type="evidence" value="ECO:0007669"/>
    <property type="project" value="TreeGrafter"/>
</dbReference>
<feature type="transmembrane region" description="Helical" evidence="7">
    <location>
        <begin position="542"/>
        <end position="562"/>
    </location>
</feature>
<feature type="transmembrane region" description="Helical" evidence="7">
    <location>
        <begin position="383"/>
        <end position="404"/>
    </location>
</feature>
<keyword evidence="6 7" id="KW-0472">Membrane</keyword>
<evidence type="ECO:0000256" key="2">
    <source>
        <dbReference type="ARBA" id="ARBA00008335"/>
    </source>
</evidence>
<accession>A0A8J2T6H3</accession>
<dbReference type="SUPFAM" id="SSF103473">
    <property type="entry name" value="MFS general substrate transporter"/>
    <property type="match status" value="1"/>
</dbReference>
<name>A0A8J2T6H3_ZYGB2</name>
<dbReference type="PANTHER" id="PTHR23501:SF191">
    <property type="entry name" value="VACUOLAR BASIC AMINO ACID TRANSPORTER 4"/>
    <property type="match status" value="1"/>
</dbReference>